<dbReference type="InterPro" id="IPR045569">
    <property type="entry name" value="Metalloprtase-TldD/E_C"/>
</dbReference>
<proteinExistence type="inferred from homology"/>
<name>A0AAE2UW67_AGRVI</name>
<dbReference type="Pfam" id="PF19289">
    <property type="entry name" value="PmbA_TldD_3rd"/>
    <property type="match status" value="1"/>
</dbReference>
<evidence type="ECO:0000313" key="7">
    <source>
        <dbReference type="Proteomes" id="UP000655037"/>
    </source>
</evidence>
<reference evidence="6" key="1">
    <citation type="submission" date="2020-11" db="EMBL/GenBank/DDBJ databases">
        <title>Agrobacterium vitis strain K377 genome.</title>
        <authorList>
            <person name="Xi H."/>
        </authorList>
    </citation>
    <scope>NUCLEOTIDE SEQUENCE</scope>
    <source>
        <strain evidence="6">K377</strain>
    </source>
</reference>
<dbReference type="GO" id="GO:0005829">
    <property type="term" value="C:cytosol"/>
    <property type="evidence" value="ECO:0007669"/>
    <property type="project" value="TreeGrafter"/>
</dbReference>
<feature type="compositionally biased region" description="Polar residues" evidence="2">
    <location>
        <begin position="341"/>
        <end position="350"/>
    </location>
</feature>
<dbReference type="Pfam" id="PF19290">
    <property type="entry name" value="PmbA_TldD_2nd"/>
    <property type="match status" value="1"/>
</dbReference>
<dbReference type="SUPFAM" id="SSF111283">
    <property type="entry name" value="Putative modulator of DNA gyrase, PmbA/TldD"/>
    <property type="match status" value="1"/>
</dbReference>
<evidence type="ECO:0000313" key="6">
    <source>
        <dbReference type="EMBL" id="MBF2717076.1"/>
    </source>
</evidence>
<dbReference type="Gene3D" id="3.30.2290.10">
    <property type="entry name" value="PmbA/TldD superfamily"/>
    <property type="match status" value="1"/>
</dbReference>
<evidence type="ECO:0000256" key="2">
    <source>
        <dbReference type="SAM" id="MobiDB-lite"/>
    </source>
</evidence>
<evidence type="ECO:0000256" key="1">
    <source>
        <dbReference type="ARBA" id="ARBA00005836"/>
    </source>
</evidence>
<evidence type="ECO:0000259" key="5">
    <source>
        <dbReference type="Pfam" id="PF19290"/>
    </source>
</evidence>
<gene>
    <name evidence="6" type="ORF">IEI95_022950</name>
</gene>
<feature type="domain" description="Metalloprotease TldD/E central" evidence="5">
    <location>
        <begin position="118"/>
        <end position="223"/>
    </location>
</feature>
<dbReference type="InterPro" id="IPR036059">
    <property type="entry name" value="TldD/PmbA_sf"/>
</dbReference>
<dbReference type="RefSeq" id="WP_156531483.1">
    <property type="nucleotide sequence ID" value="NZ_JACXXJ020000005.1"/>
</dbReference>
<dbReference type="GO" id="GO:0008237">
    <property type="term" value="F:metallopeptidase activity"/>
    <property type="evidence" value="ECO:0007669"/>
    <property type="project" value="InterPro"/>
</dbReference>
<evidence type="ECO:0000259" key="4">
    <source>
        <dbReference type="Pfam" id="PF19289"/>
    </source>
</evidence>
<dbReference type="InterPro" id="IPR002510">
    <property type="entry name" value="Metalloprtase-TldD/E_N"/>
</dbReference>
<comment type="caution">
    <text evidence="6">The sequence shown here is derived from an EMBL/GenBank/DDBJ whole genome shotgun (WGS) entry which is preliminary data.</text>
</comment>
<dbReference type="InterPro" id="IPR035068">
    <property type="entry name" value="TldD/PmbA_N"/>
</dbReference>
<organism evidence="6 7">
    <name type="scientific">Agrobacterium vitis</name>
    <name type="common">Rhizobium vitis</name>
    <dbReference type="NCBI Taxonomy" id="373"/>
    <lineage>
        <taxon>Bacteria</taxon>
        <taxon>Pseudomonadati</taxon>
        <taxon>Pseudomonadota</taxon>
        <taxon>Alphaproteobacteria</taxon>
        <taxon>Hyphomicrobiales</taxon>
        <taxon>Rhizobiaceae</taxon>
        <taxon>Rhizobium/Agrobacterium group</taxon>
        <taxon>Agrobacterium</taxon>
    </lineage>
</organism>
<dbReference type="Pfam" id="PF01523">
    <property type="entry name" value="PmbA_TldD_1st"/>
    <property type="match status" value="1"/>
</dbReference>
<accession>A0AAE2UW67</accession>
<dbReference type="InterPro" id="IPR047657">
    <property type="entry name" value="PmbA"/>
</dbReference>
<dbReference type="PANTHER" id="PTHR43421:SF1">
    <property type="entry name" value="METALLOPROTEASE PMBA"/>
    <property type="match status" value="1"/>
</dbReference>
<feature type="domain" description="Metalloprotease TldD/E C-terminal" evidence="4">
    <location>
        <begin position="234"/>
        <end position="447"/>
    </location>
</feature>
<dbReference type="AlphaFoldDB" id="A0AAE2UW67"/>
<dbReference type="InterPro" id="IPR045570">
    <property type="entry name" value="Metalloprtase-TldD/E_cen_dom"/>
</dbReference>
<dbReference type="GO" id="GO:0006508">
    <property type="term" value="P:proteolysis"/>
    <property type="evidence" value="ECO:0007669"/>
    <property type="project" value="InterPro"/>
</dbReference>
<evidence type="ECO:0000259" key="3">
    <source>
        <dbReference type="Pfam" id="PF01523"/>
    </source>
</evidence>
<sequence length="448" mass="47567">MSSENSPEHLLSRAHQLVDLARKAGAERADAVVVRSRAHSVSVRLGKVEQTESSESDDFSLRVFIGNRVASVSANPGFDLTALAERAVAMARVSPEDPYTGLADEEDLARTYPDLQLYDPTDVSSDALRDAALAMEEAALAVNGVSNSLGASASAGMGGLVLVTSHGFSGHYQASRFSRSTGVIAGEGTSMERDHDYDSRLYFAELDSPEEIGRRAGERTVRRINPRKADTAKNLTVVLDPRVARGFVGHIAGAINGAAVARKTSFLRDRMGQQVLKSGLSITDDPTRVRGSSSRPFDGEGVMGKPLTMIEDGVLRHWFLSTSAARELGLKTNGRGARGGTSVSPSSSNLALEPGDITSEALISGISSGFYITDMIGHGVDMITGDYSRGASGFWIENGELTYPVSEVTIASNLKHMFMAMTPANDIDRKFGVAAPTLAIEGLTIAGK</sequence>
<dbReference type="EMBL" id="JACXXJ020000005">
    <property type="protein sequence ID" value="MBF2717076.1"/>
    <property type="molecule type" value="Genomic_DNA"/>
</dbReference>
<dbReference type="PANTHER" id="PTHR43421">
    <property type="entry name" value="METALLOPROTEASE PMBA"/>
    <property type="match status" value="1"/>
</dbReference>
<feature type="region of interest" description="Disordered" evidence="2">
    <location>
        <begin position="283"/>
        <end position="302"/>
    </location>
</feature>
<feature type="region of interest" description="Disordered" evidence="2">
    <location>
        <begin position="331"/>
        <end position="351"/>
    </location>
</feature>
<feature type="domain" description="Metalloprotease TldD/E N-terminal" evidence="3">
    <location>
        <begin position="29"/>
        <end position="91"/>
    </location>
</feature>
<dbReference type="Proteomes" id="UP000655037">
    <property type="component" value="Unassembled WGS sequence"/>
</dbReference>
<protein>
    <submittedName>
        <fullName evidence="6">TldD/PmbA family protein</fullName>
    </submittedName>
</protein>
<comment type="similarity">
    <text evidence="1">Belongs to the peptidase U62 family.</text>
</comment>